<dbReference type="CDD" id="cd02509">
    <property type="entry name" value="GDP-M1P_Guanylyltransferase"/>
    <property type="match status" value="1"/>
</dbReference>
<dbReference type="InterPro" id="IPR054566">
    <property type="entry name" value="ManC/GMP-like_b-helix"/>
</dbReference>
<dbReference type="SUPFAM" id="SSF53448">
    <property type="entry name" value="Nucleotide-diphospho-sugar transferases"/>
    <property type="match status" value="1"/>
</dbReference>
<accession>A0A0G0I693</accession>
<feature type="domain" description="Nucleotidyl transferase" evidence="1">
    <location>
        <begin position="10"/>
        <end position="276"/>
    </location>
</feature>
<reference evidence="3 4" key="1">
    <citation type="journal article" date="2015" name="Nature">
        <title>rRNA introns, odd ribosomes, and small enigmatic genomes across a large radiation of phyla.</title>
        <authorList>
            <person name="Brown C.T."/>
            <person name="Hug L.A."/>
            <person name="Thomas B.C."/>
            <person name="Sharon I."/>
            <person name="Castelle C.J."/>
            <person name="Singh A."/>
            <person name="Wilkins M.J."/>
            <person name="Williams K.H."/>
            <person name="Banfield J.F."/>
        </authorList>
    </citation>
    <scope>NUCLEOTIDE SEQUENCE [LARGE SCALE GENOMIC DNA]</scope>
</reference>
<dbReference type="SUPFAM" id="SSF159283">
    <property type="entry name" value="Guanosine diphospho-D-mannose pyrophosphorylase/mannose-6-phosphate isomerase linker domain"/>
    <property type="match status" value="1"/>
</dbReference>
<organism evidence="3 4">
    <name type="scientific">Candidatus Shapirobacteria bacterium GW2011_GWE1_38_10</name>
    <dbReference type="NCBI Taxonomy" id="1618488"/>
    <lineage>
        <taxon>Bacteria</taxon>
        <taxon>Candidatus Shapironibacteriota</taxon>
    </lineage>
</organism>
<evidence type="ECO:0000313" key="4">
    <source>
        <dbReference type="Proteomes" id="UP000034231"/>
    </source>
</evidence>
<dbReference type="InterPro" id="IPR029044">
    <property type="entry name" value="Nucleotide-diphossugar_trans"/>
</dbReference>
<comment type="caution">
    <text evidence="3">The sequence shown here is derived from an EMBL/GenBank/DDBJ whole genome shotgun (WGS) entry which is preliminary data.</text>
</comment>
<dbReference type="InterPro" id="IPR049577">
    <property type="entry name" value="GMPP_N"/>
</dbReference>
<evidence type="ECO:0000313" key="3">
    <source>
        <dbReference type="EMBL" id="KKQ50077.1"/>
    </source>
</evidence>
<dbReference type="Gene3D" id="3.90.550.10">
    <property type="entry name" value="Spore Coat Polysaccharide Biosynthesis Protein SpsA, Chain A"/>
    <property type="match status" value="1"/>
</dbReference>
<dbReference type="PANTHER" id="PTHR46390">
    <property type="entry name" value="MANNOSE-1-PHOSPHATE GUANYLYLTRANSFERASE"/>
    <property type="match status" value="1"/>
</dbReference>
<sequence length="362" mass="41271">MVKKTNHYIIILCGGTGPRLWPLSRVNHPKQFLKIFSDNSLLKETLLRAQKIVPPENIFIVTNSKYSSLIKHDLKGLIKVQNVLAEPQRKNTAMAILYASAVISRLNPQATITSFPSDHFIGQLSNFKHDINQGFQLAQNNEIVTFGIKPNSPSTSFGYIQVNPKNHVLQFIEKPKIDLAKELIRKNSWYWNSGIYTFKIDTLIKEFRLYSKEYLPLFIKLQENYQHPKIVQKIYSLSPSLPIDIAISEKSKAMTLIPATFSWNDVGEWKSIYQELPKNKNHNSTLPKNVKYLELNSKNCLISADTNKLVGLVDVNNLAVIDTPDALLICNIANDGSFRVRELVSKIVQNPSLKHYFTGKYD</sequence>
<keyword evidence="3" id="KW-0548">Nucleotidyltransferase</keyword>
<dbReference type="GO" id="GO:0004475">
    <property type="term" value="F:mannose-1-phosphate guanylyltransferase (GTP) activity"/>
    <property type="evidence" value="ECO:0007669"/>
    <property type="project" value="InterPro"/>
</dbReference>
<protein>
    <submittedName>
        <fullName evidence="3">Mannose-1-phosphate guanylyltransferase</fullName>
    </submittedName>
</protein>
<evidence type="ECO:0000259" key="2">
    <source>
        <dbReference type="Pfam" id="PF22640"/>
    </source>
</evidence>
<dbReference type="AlphaFoldDB" id="A0A0G0I693"/>
<dbReference type="PANTHER" id="PTHR46390:SF1">
    <property type="entry name" value="MANNOSE-1-PHOSPHATE GUANYLYLTRANSFERASE"/>
    <property type="match status" value="1"/>
</dbReference>
<dbReference type="Pfam" id="PF22640">
    <property type="entry name" value="ManC_GMP_beta-helix"/>
    <property type="match status" value="1"/>
</dbReference>
<dbReference type="InterPro" id="IPR051161">
    <property type="entry name" value="Mannose-6P_isomerase_type2"/>
</dbReference>
<keyword evidence="3" id="KW-0808">Transferase</keyword>
<dbReference type="InterPro" id="IPR005835">
    <property type="entry name" value="NTP_transferase_dom"/>
</dbReference>
<evidence type="ECO:0000259" key="1">
    <source>
        <dbReference type="Pfam" id="PF00483"/>
    </source>
</evidence>
<dbReference type="GO" id="GO:0009298">
    <property type="term" value="P:GDP-mannose biosynthetic process"/>
    <property type="evidence" value="ECO:0007669"/>
    <property type="project" value="TreeGrafter"/>
</dbReference>
<feature type="domain" description="MannoseP isomerase/GMP-like beta-helix" evidence="2">
    <location>
        <begin position="293"/>
        <end position="346"/>
    </location>
</feature>
<dbReference type="Pfam" id="PF00483">
    <property type="entry name" value="NTP_transferase"/>
    <property type="match status" value="1"/>
</dbReference>
<dbReference type="Proteomes" id="UP000034231">
    <property type="component" value="Unassembled WGS sequence"/>
</dbReference>
<name>A0A0G0I693_9BACT</name>
<dbReference type="EMBL" id="LBTX01000009">
    <property type="protein sequence ID" value="KKQ50077.1"/>
    <property type="molecule type" value="Genomic_DNA"/>
</dbReference>
<gene>
    <name evidence="3" type="ORF">US68_C0009G0032</name>
</gene>
<proteinExistence type="predicted"/>